<reference evidence="6" key="1">
    <citation type="submission" date="2021-02" db="EMBL/GenBank/DDBJ databases">
        <authorList>
            <person name="Dougan E. K."/>
            <person name="Rhodes N."/>
            <person name="Thang M."/>
            <person name="Chan C."/>
        </authorList>
    </citation>
    <scope>NUCLEOTIDE SEQUENCE</scope>
</reference>
<dbReference type="GO" id="GO:0005506">
    <property type="term" value="F:iron ion binding"/>
    <property type="evidence" value="ECO:0007669"/>
    <property type="project" value="InterPro"/>
</dbReference>
<evidence type="ECO:0000313" key="6">
    <source>
        <dbReference type="EMBL" id="CAE8600744.1"/>
    </source>
</evidence>
<evidence type="ECO:0000256" key="2">
    <source>
        <dbReference type="ARBA" id="ARBA00022964"/>
    </source>
</evidence>
<dbReference type="EMBL" id="CAJNNV010012407">
    <property type="protein sequence ID" value="CAE8600744.1"/>
    <property type="molecule type" value="Genomic_DNA"/>
</dbReference>
<keyword evidence="7" id="KW-1185">Reference proteome</keyword>
<evidence type="ECO:0000313" key="7">
    <source>
        <dbReference type="Proteomes" id="UP000654075"/>
    </source>
</evidence>
<dbReference type="GO" id="GO:0031418">
    <property type="term" value="F:L-ascorbic acid binding"/>
    <property type="evidence" value="ECO:0007669"/>
    <property type="project" value="InterPro"/>
</dbReference>
<evidence type="ECO:0000256" key="4">
    <source>
        <dbReference type="SAM" id="MobiDB-lite"/>
    </source>
</evidence>
<keyword evidence="3" id="KW-0560">Oxidoreductase</keyword>
<comment type="caution">
    <text evidence="6">The sequence shown here is derived from an EMBL/GenBank/DDBJ whole genome shotgun (WGS) entry which is preliminary data.</text>
</comment>
<dbReference type="Proteomes" id="UP000654075">
    <property type="component" value="Unassembled WGS sequence"/>
</dbReference>
<evidence type="ECO:0000256" key="1">
    <source>
        <dbReference type="ARBA" id="ARBA00001961"/>
    </source>
</evidence>
<feature type="compositionally biased region" description="Polar residues" evidence="4">
    <location>
        <begin position="22"/>
        <end position="36"/>
    </location>
</feature>
<gene>
    <name evidence="6" type="ORF">PGLA1383_LOCUS19053</name>
</gene>
<accession>A0A813EI10</accession>
<organism evidence="6 7">
    <name type="scientific">Polarella glacialis</name>
    <name type="common">Dinoflagellate</name>
    <dbReference type="NCBI Taxonomy" id="89957"/>
    <lineage>
        <taxon>Eukaryota</taxon>
        <taxon>Sar</taxon>
        <taxon>Alveolata</taxon>
        <taxon>Dinophyceae</taxon>
        <taxon>Suessiales</taxon>
        <taxon>Suessiaceae</taxon>
        <taxon>Polarella</taxon>
    </lineage>
</organism>
<name>A0A813EI10_POLGL</name>
<dbReference type="OrthoDB" id="435854at2759"/>
<sequence>LHLLDSGEIAPSAQPPVGVSNIPCSPTRHINNSNNSSPTRAFTELRLAESSTLFLRSSLILIPNLLSKEECQLLIDAAERRVSQGSEGRIVHAYQYAPDALQSIWESFRTRVWSGRGDTSASAGVEPLERLPVCYLNSEARKLSDTILRDRLLPFLERELPDFCRGRFGKCEGLRDMTFAYSNNEPAVNRYVKGGEFPAHKDGYDVTVNVVLSEPEAFTGGGTAFWSQTFFGRLDRFFGTEILLKPPPGMGVVFNGGLSHAGRATESGLRHIYVASFSLTPAGVSKQSE</sequence>
<evidence type="ECO:0000259" key="5">
    <source>
        <dbReference type="SMART" id="SM00702"/>
    </source>
</evidence>
<protein>
    <recommendedName>
        <fullName evidence="5">Prolyl 4-hydroxylase alpha subunit domain-containing protein</fullName>
    </recommendedName>
</protein>
<dbReference type="GO" id="GO:0016705">
    <property type="term" value="F:oxidoreductase activity, acting on paired donors, with incorporation or reduction of molecular oxygen"/>
    <property type="evidence" value="ECO:0007669"/>
    <property type="project" value="InterPro"/>
</dbReference>
<feature type="non-terminal residue" evidence="6">
    <location>
        <position position="1"/>
    </location>
</feature>
<dbReference type="InterPro" id="IPR006620">
    <property type="entry name" value="Pro_4_hyd_alph"/>
</dbReference>
<feature type="region of interest" description="Disordered" evidence="4">
    <location>
        <begin position="12"/>
        <end position="36"/>
    </location>
</feature>
<dbReference type="Gene3D" id="2.60.120.620">
    <property type="entry name" value="q2cbj1_9rhob like domain"/>
    <property type="match status" value="1"/>
</dbReference>
<evidence type="ECO:0000256" key="3">
    <source>
        <dbReference type="ARBA" id="ARBA00023002"/>
    </source>
</evidence>
<comment type="cofactor">
    <cofactor evidence="1">
        <name>L-ascorbate</name>
        <dbReference type="ChEBI" id="CHEBI:38290"/>
    </cofactor>
</comment>
<proteinExistence type="predicted"/>
<dbReference type="SMART" id="SM00702">
    <property type="entry name" value="P4Hc"/>
    <property type="match status" value="1"/>
</dbReference>
<keyword evidence="2" id="KW-0223">Dioxygenase</keyword>
<feature type="domain" description="Prolyl 4-hydroxylase alpha subunit" evidence="5">
    <location>
        <begin position="57"/>
        <end position="278"/>
    </location>
</feature>
<dbReference type="GO" id="GO:0051213">
    <property type="term" value="F:dioxygenase activity"/>
    <property type="evidence" value="ECO:0007669"/>
    <property type="project" value="UniProtKB-KW"/>
</dbReference>
<dbReference type="AlphaFoldDB" id="A0A813EI10"/>